<gene>
    <name evidence="1" type="ORF">RND71_035211</name>
</gene>
<evidence type="ECO:0000313" key="2">
    <source>
        <dbReference type="Proteomes" id="UP001291623"/>
    </source>
</evidence>
<protein>
    <submittedName>
        <fullName evidence="1">Uncharacterized protein</fullName>
    </submittedName>
</protein>
<comment type="caution">
    <text evidence="1">The sequence shown here is derived from an EMBL/GenBank/DDBJ whole genome shotgun (WGS) entry which is preliminary data.</text>
</comment>
<organism evidence="1 2">
    <name type="scientific">Anisodus tanguticus</name>
    <dbReference type="NCBI Taxonomy" id="243964"/>
    <lineage>
        <taxon>Eukaryota</taxon>
        <taxon>Viridiplantae</taxon>
        <taxon>Streptophyta</taxon>
        <taxon>Embryophyta</taxon>
        <taxon>Tracheophyta</taxon>
        <taxon>Spermatophyta</taxon>
        <taxon>Magnoliopsida</taxon>
        <taxon>eudicotyledons</taxon>
        <taxon>Gunneridae</taxon>
        <taxon>Pentapetalae</taxon>
        <taxon>asterids</taxon>
        <taxon>lamiids</taxon>
        <taxon>Solanales</taxon>
        <taxon>Solanaceae</taxon>
        <taxon>Solanoideae</taxon>
        <taxon>Hyoscyameae</taxon>
        <taxon>Anisodus</taxon>
    </lineage>
</organism>
<name>A0AAE1R447_9SOLA</name>
<keyword evidence="2" id="KW-1185">Reference proteome</keyword>
<proteinExistence type="predicted"/>
<evidence type="ECO:0000313" key="1">
    <source>
        <dbReference type="EMBL" id="KAK4345035.1"/>
    </source>
</evidence>
<dbReference type="AlphaFoldDB" id="A0AAE1R447"/>
<accession>A0AAE1R447</accession>
<reference evidence="1" key="1">
    <citation type="submission" date="2023-12" db="EMBL/GenBank/DDBJ databases">
        <title>Genome assembly of Anisodus tanguticus.</title>
        <authorList>
            <person name="Wang Y.-J."/>
        </authorList>
    </citation>
    <scope>NUCLEOTIDE SEQUENCE</scope>
    <source>
        <strain evidence="1">KB-2021</strain>
        <tissue evidence="1">Leaf</tissue>
    </source>
</reference>
<dbReference type="Proteomes" id="UP001291623">
    <property type="component" value="Unassembled WGS sequence"/>
</dbReference>
<sequence>MDRDRVPQIPEVRIVSGIPSKLKIWWENFDLGSQMEIRKRLACLISLVDISPDQHLVRALIQFWDPDRDEKHVSTN</sequence>
<dbReference type="EMBL" id="JAVYJV010000019">
    <property type="protein sequence ID" value="KAK4345035.1"/>
    <property type="molecule type" value="Genomic_DNA"/>
</dbReference>